<accession>A0ABU4VHU9</accession>
<protein>
    <submittedName>
        <fullName evidence="6">1,4-alpha-glucan branching protein domain-containing protein</fullName>
    </submittedName>
</protein>
<dbReference type="InterPro" id="IPR015293">
    <property type="entry name" value="BE_C"/>
</dbReference>
<dbReference type="InterPro" id="IPR004300">
    <property type="entry name" value="Glyco_hydro_57_N"/>
</dbReference>
<dbReference type="InterPro" id="IPR011330">
    <property type="entry name" value="Glyco_hydro/deAcase_b/a-brl"/>
</dbReference>
<gene>
    <name evidence="6" type="ORF">SK069_07305</name>
</gene>
<dbReference type="PANTHER" id="PTHR41695:SF1">
    <property type="entry name" value="1,4-ALPHA-GLUCAN BRANCHING ENZYME TK1436"/>
    <property type="match status" value="1"/>
</dbReference>
<dbReference type="SUPFAM" id="SSF88713">
    <property type="entry name" value="Glycoside hydrolase/deacetylase"/>
    <property type="match status" value="1"/>
</dbReference>
<dbReference type="SUPFAM" id="SSF88688">
    <property type="entry name" value="Families 57/38 glycoside transferase middle domain"/>
    <property type="match status" value="1"/>
</dbReference>
<evidence type="ECO:0000256" key="3">
    <source>
        <dbReference type="RuleBase" id="RU361196"/>
    </source>
</evidence>
<comment type="caution">
    <text evidence="6">The sequence shown here is derived from an EMBL/GenBank/DDBJ whole genome shotgun (WGS) entry which is preliminary data.</text>
</comment>
<evidence type="ECO:0000256" key="2">
    <source>
        <dbReference type="ARBA" id="ARBA00023277"/>
    </source>
</evidence>
<reference evidence="6 7" key="1">
    <citation type="submission" date="2023-11" db="EMBL/GenBank/DDBJ databases">
        <authorList>
            <person name="Xu M."/>
            <person name="Jiang T."/>
        </authorList>
    </citation>
    <scope>NUCLEOTIDE SEQUENCE [LARGE SCALE GENOMIC DNA]</scope>
    <source>
        <strain evidence="6 7">SD</strain>
    </source>
</reference>
<dbReference type="InterPro" id="IPR027291">
    <property type="entry name" value="Glyco_hydro_38_N_sf"/>
</dbReference>
<dbReference type="Proteomes" id="UP001277761">
    <property type="component" value="Unassembled WGS sequence"/>
</dbReference>
<evidence type="ECO:0000313" key="7">
    <source>
        <dbReference type="Proteomes" id="UP001277761"/>
    </source>
</evidence>
<keyword evidence="2 3" id="KW-0119">Carbohydrate metabolism</keyword>
<dbReference type="InterPro" id="IPR037090">
    <property type="entry name" value="57_glycoside_trans_central"/>
</dbReference>
<proteinExistence type="inferred from homology"/>
<dbReference type="InterPro" id="IPR040042">
    <property type="entry name" value="Branching_enz_MT3115-like"/>
</dbReference>
<dbReference type="EMBL" id="JAXAVX010000002">
    <property type="protein sequence ID" value="MDX8151392.1"/>
    <property type="molecule type" value="Genomic_DNA"/>
</dbReference>
<dbReference type="Gene3D" id="1.20.1430.10">
    <property type="entry name" value="Families 57/38 glycoside transferase, middle domain"/>
    <property type="match status" value="1"/>
</dbReference>
<feature type="domain" description="Glycoside hydrolase family 57 N-terminal" evidence="4">
    <location>
        <begin position="57"/>
        <end position="257"/>
    </location>
</feature>
<organism evidence="6 7">
    <name type="scientific">Patulibacter brassicae</name>
    <dbReference type="NCBI Taxonomy" id="1705717"/>
    <lineage>
        <taxon>Bacteria</taxon>
        <taxon>Bacillati</taxon>
        <taxon>Actinomycetota</taxon>
        <taxon>Thermoleophilia</taxon>
        <taxon>Solirubrobacterales</taxon>
        <taxon>Patulibacteraceae</taxon>
        <taxon>Patulibacter</taxon>
    </lineage>
</organism>
<dbReference type="PANTHER" id="PTHR41695">
    <property type="entry name" value="1,4-ALPHA-GLUCAN BRANCHING ENZYME RV3031-RELATED"/>
    <property type="match status" value="1"/>
</dbReference>
<evidence type="ECO:0000259" key="5">
    <source>
        <dbReference type="Pfam" id="PF09210"/>
    </source>
</evidence>
<dbReference type="InterPro" id="IPR028995">
    <property type="entry name" value="Glyco_hydro_57/38_cen_sf"/>
</dbReference>
<evidence type="ECO:0000256" key="1">
    <source>
        <dbReference type="ARBA" id="ARBA00006821"/>
    </source>
</evidence>
<comment type="similarity">
    <text evidence="1 3">Belongs to the glycosyl hydrolase 57 family.</text>
</comment>
<dbReference type="RefSeq" id="WP_319953542.1">
    <property type="nucleotide sequence ID" value="NZ_JAXAVX010000002.1"/>
</dbReference>
<evidence type="ECO:0000259" key="4">
    <source>
        <dbReference type="Pfam" id="PF03065"/>
    </source>
</evidence>
<feature type="domain" description="1,4-alpha-glucan branching enzyme C-terminal" evidence="5">
    <location>
        <begin position="317"/>
        <end position="368"/>
    </location>
</feature>
<dbReference type="Gene3D" id="3.20.110.10">
    <property type="entry name" value="Glycoside hydrolase 38, N terminal domain"/>
    <property type="match status" value="1"/>
</dbReference>
<evidence type="ECO:0000313" key="6">
    <source>
        <dbReference type="EMBL" id="MDX8151392.1"/>
    </source>
</evidence>
<name>A0ABU4VHU9_9ACTN</name>
<dbReference type="Pfam" id="PF03065">
    <property type="entry name" value="Glyco_hydro_57"/>
    <property type="match status" value="1"/>
</dbReference>
<sequence length="390" mass="41981">MREDVYARDIVGLRETGRPREAAALETLRETYRAAGRDFDARGGDVASALLRHGAWTSSATHAVLPLLATPEGLHRQLDGGIAAHRARAAGRWDGGLWLPECAYDPALDGPLADAGVRATCVELTDALGLGAPGHLRPYRTPHGTTLLPIDRVLMDLVWSDGAIPAADAYRDSHRRTTFDLLPWANDGSPWDPERARARARSDAAAFVAAARERVRDGGTAVVALDTEFLGHWWLEGPWWLEALLDEAAAQGLELVHADAAAAGATDAPPLPDAARGTTTWGTPRTLWTWSGPQVAPMAWRARELELQVVARGADATPRAWRELLALQSSDWAFLRTRRTAGDYPDRRSDSHAEALDAELHALGSGSPAVRHLAPFLDGDAARSPSACAS</sequence>
<dbReference type="Pfam" id="PF09210">
    <property type="entry name" value="BE_C"/>
    <property type="match status" value="1"/>
</dbReference>
<keyword evidence="7" id="KW-1185">Reference proteome</keyword>